<protein>
    <submittedName>
        <fullName evidence="1">14240_t:CDS:1</fullName>
    </submittedName>
</protein>
<reference evidence="1" key="1">
    <citation type="submission" date="2021-06" db="EMBL/GenBank/DDBJ databases">
        <authorList>
            <person name="Kallberg Y."/>
            <person name="Tangrot J."/>
            <person name="Rosling A."/>
        </authorList>
    </citation>
    <scope>NUCLEOTIDE SEQUENCE</scope>
    <source>
        <strain evidence="1">IL203A</strain>
    </source>
</reference>
<dbReference type="EMBL" id="CAJVPU010003804">
    <property type="protein sequence ID" value="CAG8523421.1"/>
    <property type="molecule type" value="Genomic_DNA"/>
</dbReference>
<organism evidence="1 2">
    <name type="scientific">Dentiscutata heterogama</name>
    <dbReference type="NCBI Taxonomy" id="1316150"/>
    <lineage>
        <taxon>Eukaryota</taxon>
        <taxon>Fungi</taxon>
        <taxon>Fungi incertae sedis</taxon>
        <taxon>Mucoromycota</taxon>
        <taxon>Glomeromycotina</taxon>
        <taxon>Glomeromycetes</taxon>
        <taxon>Diversisporales</taxon>
        <taxon>Gigasporaceae</taxon>
        <taxon>Dentiscutata</taxon>
    </lineage>
</organism>
<dbReference type="Proteomes" id="UP000789702">
    <property type="component" value="Unassembled WGS sequence"/>
</dbReference>
<accession>A0ACA9LDL5</accession>
<feature type="non-terminal residue" evidence="1">
    <location>
        <position position="1"/>
    </location>
</feature>
<comment type="caution">
    <text evidence="1">The sequence shown here is derived from an EMBL/GenBank/DDBJ whole genome shotgun (WGS) entry which is preliminary data.</text>
</comment>
<proteinExistence type="predicted"/>
<evidence type="ECO:0000313" key="1">
    <source>
        <dbReference type="EMBL" id="CAG8523421.1"/>
    </source>
</evidence>
<name>A0ACA9LDL5_9GLOM</name>
<sequence length="41" mass="4320">VFTFANLAFLLGLECNGNSVPTSGNCCHDCDYSCVNCVANC</sequence>
<gene>
    <name evidence="1" type="ORF">DHETER_LOCUS4029</name>
</gene>
<keyword evidence="2" id="KW-1185">Reference proteome</keyword>
<evidence type="ECO:0000313" key="2">
    <source>
        <dbReference type="Proteomes" id="UP000789702"/>
    </source>
</evidence>